<reference evidence="2" key="1">
    <citation type="submission" date="2025-08" db="UniProtKB">
        <authorList>
            <consortium name="RefSeq"/>
        </authorList>
    </citation>
    <scope>IDENTIFICATION</scope>
</reference>
<accession>A0ABM1F688</accession>
<dbReference type="Proteomes" id="UP000695022">
    <property type="component" value="Unplaced"/>
</dbReference>
<proteinExistence type="predicted"/>
<dbReference type="SUPFAM" id="SSF50814">
    <property type="entry name" value="Lipocalins"/>
    <property type="match status" value="1"/>
</dbReference>
<keyword evidence="1" id="KW-1185">Reference proteome</keyword>
<dbReference type="Gene3D" id="2.40.128.20">
    <property type="match status" value="1"/>
</dbReference>
<sequence length="120" mass="13924">MRDYSGSYVADTQEGFREYLKNARGLNDAMIAKILSEKIHMDVKQDGDKIHLKTYTPDRVIFDNSFVVWKPFEYTRETTGKLVQMCFKWEGEDLMHESVDSDGTKEIVHRQMLPDGSIKA</sequence>
<organism evidence="1 2">
    <name type="scientific">Priapulus caudatus</name>
    <name type="common">Priapulid worm</name>
    <dbReference type="NCBI Taxonomy" id="37621"/>
    <lineage>
        <taxon>Eukaryota</taxon>
        <taxon>Metazoa</taxon>
        <taxon>Ecdysozoa</taxon>
        <taxon>Scalidophora</taxon>
        <taxon>Priapulida</taxon>
        <taxon>Priapulimorpha</taxon>
        <taxon>Priapulimorphida</taxon>
        <taxon>Priapulidae</taxon>
        <taxon>Priapulus</taxon>
    </lineage>
</organism>
<gene>
    <name evidence="2" type="primary">LOC106819899</name>
</gene>
<evidence type="ECO:0000313" key="1">
    <source>
        <dbReference type="Proteomes" id="UP000695022"/>
    </source>
</evidence>
<dbReference type="GeneID" id="106819899"/>
<dbReference type="CDD" id="cd00742">
    <property type="entry name" value="FABP"/>
    <property type="match status" value="1"/>
</dbReference>
<dbReference type="RefSeq" id="XP_014679959.1">
    <property type="nucleotide sequence ID" value="XM_014824473.1"/>
</dbReference>
<feature type="non-terminal residue" evidence="2">
    <location>
        <position position="120"/>
    </location>
</feature>
<dbReference type="Pfam" id="PF14651">
    <property type="entry name" value="Lipocalin_7"/>
    <property type="match status" value="1"/>
</dbReference>
<name>A0ABM1F688_PRICU</name>
<dbReference type="InterPro" id="IPR012674">
    <property type="entry name" value="Calycin"/>
</dbReference>
<protein>
    <submittedName>
        <fullName evidence="2">Cellular retinoic acid-binding protein 1-like</fullName>
    </submittedName>
</protein>
<evidence type="ECO:0000313" key="2">
    <source>
        <dbReference type="RefSeq" id="XP_014679959.1"/>
    </source>
</evidence>